<evidence type="ECO:0000313" key="2">
    <source>
        <dbReference type="Proteomes" id="UP000218399"/>
    </source>
</evidence>
<dbReference type="OrthoDB" id="3231936at2"/>
<dbReference type="AlphaFoldDB" id="A0A2A2EDV3"/>
<accession>A0A2A2EDV3</accession>
<dbReference type="Proteomes" id="UP000218399">
    <property type="component" value="Unassembled WGS sequence"/>
</dbReference>
<evidence type="ECO:0008006" key="3">
    <source>
        <dbReference type="Google" id="ProtNLM"/>
    </source>
</evidence>
<reference evidence="1 2" key="1">
    <citation type="journal article" date="2017" name="ISME J.">
        <title>Unveiling bifidobacterial biogeography across the mammalian branch of the tree of life.</title>
        <authorList>
            <person name="Milani C."/>
            <person name="Mangifesta M."/>
            <person name="Mancabelli L."/>
            <person name="Lugli G.A."/>
            <person name="James K."/>
            <person name="Duranti S."/>
            <person name="Turroni F."/>
            <person name="Ferrario C."/>
            <person name="Ossiprandi M.C."/>
            <person name="van Sinderen D."/>
            <person name="Ventura M."/>
        </authorList>
    </citation>
    <scope>NUCLEOTIDE SEQUENCE [LARGE SCALE GENOMIC DNA]</scope>
    <source>
        <strain evidence="2">Ham19E</strain>
    </source>
</reference>
<dbReference type="RefSeq" id="WP_095615294.1">
    <property type="nucleotide sequence ID" value="NZ_MVOH01000015.1"/>
</dbReference>
<evidence type="ECO:0000313" key="1">
    <source>
        <dbReference type="EMBL" id="PAU67223.1"/>
    </source>
</evidence>
<dbReference type="EMBL" id="MVOH01000015">
    <property type="protein sequence ID" value="PAU67223.1"/>
    <property type="molecule type" value="Genomic_DNA"/>
</dbReference>
<protein>
    <recommendedName>
        <fullName evidence="3">Minor tail protein</fullName>
    </recommendedName>
</protein>
<comment type="caution">
    <text evidence="1">The sequence shown here is derived from an EMBL/GenBank/DDBJ whole genome shotgun (WGS) entry which is preliminary data.</text>
</comment>
<organism evidence="1 2">
    <name type="scientific">Bifidobacterium criceti</name>
    <dbReference type="NCBI Taxonomy" id="1960969"/>
    <lineage>
        <taxon>Bacteria</taxon>
        <taxon>Bacillati</taxon>
        <taxon>Actinomycetota</taxon>
        <taxon>Actinomycetes</taxon>
        <taxon>Bifidobacteriales</taxon>
        <taxon>Bifidobacteriaceae</taxon>
        <taxon>Bifidobacterium</taxon>
    </lineage>
</organism>
<proteinExistence type="predicted"/>
<gene>
    <name evidence="1" type="ORF">B1526_1307</name>
</gene>
<sequence length="372" mass="41345">MSLLDLDPCTVHAYRITDGEHLYRLPYSSAQWQESIKQPGSMSVTVPLSREAKRLDLWSTLRPWKCMLALQRGRSVIHAGPLTDLQWDAKSRSLGLTCGGGMTLLTKRLVLNRALKNGWRDGTVIVDEEHPAANMTLAWRRTQWWAVACRLILETKQWADLPIDLPDINVSGDRQRTYFSWDLATVADRISDLMNLEGGPELAFDPYLSADGHLRYRLRAGDPELITATHRWDTALPDSRVDLTSVSGSGAALTNQVWATGGKDSDKTLMCRRTAQPLPGYPLMQSSNTAHTTVERLSTLQQHATGQLAAGAWPDETFTLSVGEEWDVRVGDHAITRFVDDYLGDQTLELKITDVSGDTGSDLLTVTCKEVA</sequence>
<name>A0A2A2EDV3_9BIFI</name>
<keyword evidence="2" id="KW-1185">Reference proteome</keyword>